<proteinExistence type="predicted"/>
<evidence type="ECO:0000313" key="3">
    <source>
        <dbReference type="Proteomes" id="UP000216024"/>
    </source>
</evidence>
<reference evidence="2 3" key="1">
    <citation type="submission" date="2017-06" db="EMBL/GenBank/DDBJ databases">
        <title>Draft genome sequence of anaerobic fermentative bacterium Anaeromicrobium sediminis DY2726D isolated from West Pacific Ocean sediments.</title>
        <authorList>
            <person name="Zeng X."/>
        </authorList>
    </citation>
    <scope>NUCLEOTIDE SEQUENCE [LARGE SCALE GENOMIC DNA]</scope>
    <source>
        <strain evidence="2 3">DY2726D</strain>
    </source>
</reference>
<dbReference type="PROSITE" id="PS51257">
    <property type="entry name" value="PROKAR_LIPOPROTEIN"/>
    <property type="match status" value="1"/>
</dbReference>
<dbReference type="EMBL" id="NIBG01000002">
    <property type="protein sequence ID" value="PAB60822.1"/>
    <property type="molecule type" value="Genomic_DNA"/>
</dbReference>
<organism evidence="2 3">
    <name type="scientific">Anaeromicrobium sediminis</name>
    <dbReference type="NCBI Taxonomy" id="1478221"/>
    <lineage>
        <taxon>Bacteria</taxon>
        <taxon>Bacillati</taxon>
        <taxon>Bacillota</taxon>
        <taxon>Clostridia</taxon>
        <taxon>Peptostreptococcales</taxon>
        <taxon>Thermotaleaceae</taxon>
        <taxon>Anaeromicrobium</taxon>
    </lineage>
</organism>
<protein>
    <submittedName>
        <fullName evidence="2">Uncharacterized protein</fullName>
    </submittedName>
</protein>
<dbReference type="Proteomes" id="UP000216024">
    <property type="component" value="Unassembled WGS sequence"/>
</dbReference>
<evidence type="ECO:0000313" key="2">
    <source>
        <dbReference type="EMBL" id="PAB60822.1"/>
    </source>
</evidence>
<dbReference type="OrthoDB" id="2496946at2"/>
<keyword evidence="1" id="KW-0732">Signal</keyword>
<keyword evidence="3" id="KW-1185">Reference proteome</keyword>
<gene>
    <name evidence="2" type="ORF">CCE28_04620</name>
</gene>
<name>A0A267MN37_9FIRM</name>
<feature type="signal peptide" evidence="1">
    <location>
        <begin position="1"/>
        <end position="23"/>
    </location>
</feature>
<sequence>MKYKNLISCILILTLLTGCGSTAISNNKDVHGQKDKNILRVDKRKEEATKVLVEENKIYLSNSRMSICMDAKNLEVINIDNNENKVSLSDPVGNYNVSQIKTTEEGVKFQIIDEAVEVNVSLKDNRLNIHFSTGKEMSFTWPRVQSTKGFDSYIMPHYEGKYIPKKDKIFRTFFTQHESWDTLEFLSMPFVGIKNELNTYTYIMENGYNNEIVFTDDNENLGFSINHEFTSNHHIKEFSYEIVVDENDYIKPAKVYREYLMETDQFVSLEEKGKKAKDLDKLYGGVQIYLWSSGVLDTRDIGRWLGFVKEINNSKNSMSISKRLWELLPEESETKNLIFQYSNDGYVDQYGRKTIIRDINGILKRKDFYEESVFKSQGKSKEVESLLNKGLINLSDTEIYELNLRLFYEGFEEYFHVKFEDVGNGFSTKMLNKLQELGIKKAWLSGDNMAQNWMLNESVAKKAIDAGYLIGAYDSYHSMHKPGIEKWDTAKFDKNLWETGGIMRKNGSYFDGFKRIGRKVSPLAAMPYVKNRMGKIMDSITVNSWFVDCDAAGELYEDYNPLHPASKEDDANARKERLQWMIDEYGLVVGSEGGNSYLSDTIHFAQGMMAPVIAWGDADMRKNRDSEFYLGNYWPMEGPQVFVKQVPLKEKYGYIYYKPEFRLPLYQTVYHDSVITTSHWGSGSLKFSNQIITNALTELLYNVQPLYNLNLEELEKHGEFISKYYSVFSKIHEITATEPLSEFEILTEDRLVQKTKFGDKVEVIANYKSEGFVHEGRKIPGESVEIYIMKDETRQIYTP</sequence>
<dbReference type="InterPro" id="IPR021459">
    <property type="entry name" value="GH101-related"/>
</dbReference>
<comment type="caution">
    <text evidence="2">The sequence shown here is derived from an EMBL/GenBank/DDBJ whole genome shotgun (WGS) entry which is preliminary data.</text>
</comment>
<dbReference type="RefSeq" id="WP_095131421.1">
    <property type="nucleotide sequence ID" value="NZ_NIBG01000002.1"/>
</dbReference>
<feature type="chain" id="PRO_5013057476" evidence="1">
    <location>
        <begin position="24"/>
        <end position="799"/>
    </location>
</feature>
<accession>A0A267MN37</accession>
<evidence type="ECO:0000256" key="1">
    <source>
        <dbReference type="SAM" id="SignalP"/>
    </source>
</evidence>
<dbReference type="Pfam" id="PF11308">
    <property type="entry name" value="Glyco_hydro_129"/>
    <property type="match status" value="1"/>
</dbReference>
<dbReference type="AlphaFoldDB" id="A0A267MN37"/>